<evidence type="ECO:0000256" key="2">
    <source>
        <dbReference type="ARBA" id="ARBA00022490"/>
    </source>
</evidence>
<comment type="pathway">
    <text evidence="9">Metabolic intermediate biosynthesis; acetyl-CoA biosynthesis; acetyl-CoA from acetate: step 1/2.</text>
</comment>
<comment type="caution">
    <text evidence="9">Lacks conserved residue(s) required for the propagation of feature annotation.</text>
</comment>
<comment type="subunit">
    <text evidence="9">Homodimer.</text>
</comment>
<dbReference type="KEGG" id="pshq:F3W81_15630"/>
<feature type="binding site" evidence="9">
    <location>
        <position position="378"/>
    </location>
    <ligand>
        <name>Mg(2+)</name>
        <dbReference type="ChEBI" id="CHEBI:18420"/>
    </ligand>
</feature>
<dbReference type="GO" id="GO:0005524">
    <property type="term" value="F:ATP binding"/>
    <property type="evidence" value="ECO:0007669"/>
    <property type="project" value="UniProtKB-KW"/>
</dbReference>
<keyword evidence="2 9" id="KW-0963">Cytoplasm</keyword>
<dbReference type="SUPFAM" id="SSF53067">
    <property type="entry name" value="Actin-like ATPase domain"/>
    <property type="match status" value="2"/>
</dbReference>
<proteinExistence type="inferred from homology"/>
<evidence type="ECO:0000313" key="11">
    <source>
        <dbReference type="EMBL" id="QOL82134.1"/>
    </source>
</evidence>
<dbReference type="PROSITE" id="PS01075">
    <property type="entry name" value="ACETATE_KINASE_1"/>
    <property type="match status" value="1"/>
</dbReference>
<evidence type="ECO:0000256" key="8">
    <source>
        <dbReference type="ARBA" id="ARBA00022842"/>
    </source>
</evidence>
<dbReference type="GO" id="GO:0005829">
    <property type="term" value="C:cytosol"/>
    <property type="evidence" value="ECO:0007669"/>
    <property type="project" value="TreeGrafter"/>
</dbReference>
<feature type="site" description="Transition state stabilizer" evidence="9">
    <location>
        <position position="240"/>
    </location>
</feature>
<evidence type="ECO:0000256" key="7">
    <source>
        <dbReference type="ARBA" id="ARBA00022840"/>
    </source>
</evidence>
<reference evidence="11 12" key="1">
    <citation type="submission" date="2019-10" db="EMBL/GenBank/DDBJ databases">
        <title>Pseudopuniceibacterium sp. HQ09 islated from Antarctica.</title>
        <authorList>
            <person name="Liao L."/>
            <person name="Su S."/>
            <person name="Chen B."/>
            <person name="Yu Y."/>
        </authorList>
    </citation>
    <scope>NUCLEOTIDE SEQUENCE [LARGE SCALE GENOMIC DNA]</scope>
    <source>
        <strain evidence="11 12">HQ09</strain>
    </source>
</reference>
<dbReference type="InterPro" id="IPR000890">
    <property type="entry name" value="Aliphatic_acid_kin_short-chain"/>
</dbReference>
<evidence type="ECO:0000256" key="1">
    <source>
        <dbReference type="ARBA" id="ARBA00008748"/>
    </source>
</evidence>
<evidence type="ECO:0000256" key="10">
    <source>
        <dbReference type="RuleBase" id="RU003835"/>
    </source>
</evidence>
<comment type="similarity">
    <text evidence="1 9 10">Belongs to the acetokinase family.</text>
</comment>
<dbReference type="Pfam" id="PF00871">
    <property type="entry name" value="Acetate_kinase"/>
    <property type="match status" value="1"/>
</dbReference>
<evidence type="ECO:0000256" key="6">
    <source>
        <dbReference type="ARBA" id="ARBA00022777"/>
    </source>
</evidence>
<dbReference type="GO" id="GO:0006085">
    <property type="term" value="P:acetyl-CoA biosynthetic process"/>
    <property type="evidence" value="ECO:0007669"/>
    <property type="project" value="UniProtKB-UniRule"/>
</dbReference>
<keyword evidence="3 9" id="KW-0808">Transferase</keyword>
<feature type="binding site" evidence="9">
    <location>
        <position position="16"/>
    </location>
    <ligand>
        <name>ATP</name>
        <dbReference type="ChEBI" id="CHEBI:30616"/>
    </ligand>
</feature>
<dbReference type="GO" id="GO:0000287">
    <property type="term" value="F:magnesium ion binding"/>
    <property type="evidence" value="ECO:0007669"/>
    <property type="project" value="UniProtKB-UniRule"/>
</dbReference>
<dbReference type="EC" id="2.7.2.1" evidence="9"/>
<evidence type="ECO:0000256" key="9">
    <source>
        <dbReference type="HAMAP-Rule" id="MF_00020"/>
    </source>
</evidence>
<dbReference type="PIRSF" id="PIRSF000722">
    <property type="entry name" value="Acetate_prop_kin"/>
    <property type="match status" value="1"/>
</dbReference>
<dbReference type="EMBL" id="CP045201">
    <property type="protein sequence ID" value="QOL82134.1"/>
    <property type="molecule type" value="Genomic_DNA"/>
</dbReference>
<feature type="active site" description="Proton donor/acceptor" evidence="9">
    <location>
        <position position="149"/>
    </location>
</feature>
<protein>
    <recommendedName>
        <fullName evidence="9">Acetate kinase</fullName>
        <ecNumber evidence="9">2.7.2.1</ecNumber>
    </recommendedName>
    <alternativeName>
        <fullName evidence="9">Acetokinase</fullName>
    </alternativeName>
</protein>
<dbReference type="NCBIfam" id="TIGR00016">
    <property type="entry name" value="ackA"/>
    <property type="match status" value="1"/>
</dbReference>
<dbReference type="InterPro" id="IPR004372">
    <property type="entry name" value="Ac/propionate_kinase"/>
</dbReference>
<dbReference type="PRINTS" id="PR00471">
    <property type="entry name" value="ACETATEKNASE"/>
</dbReference>
<keyword evidence="8 9" id="KW-0460">Magnesium</keyword>
<evidence type="ECO:0000256" key="4">
    <source>
        <dbReference type="ARBA" id="ARBA00022723"/>
    </source>
</evidence>
<dbReference type="PANTHER" id="PTHR21060">
    <property type="entry name" value="ACETATE KINASE"/>
    <property type="match status" value="1"/>
</dbReference>
<dbReference type="UniPathway" id="UPA00340">
    <property type="reaction ID" value="UER00458"/>
</dbReference>
<keyword evidence="6 9" id="KW-0418">Kinase</keyword>
<dbReference type="Proteomes" id="UP000594118">
    <property type="component" value="Chromosome"/>
</dbReference>
<dbReference type="Gene3D" id="3.30.420.40">
    <property type="match status" value="2"/>
</dbReference>
<dbReference type="AlphaFoldDB" id="A0A7L9WQL0"/>
<feature type="binding site" evidence="9">
    <location>
        <position position="9"/>
    </location>
    <ligand>
        <name>Mg(2+)</name>
        <dbReference type="ChEBI" id="CHEBI:18420"/>
    </ligand>
</feature>
<name>A0A7L9WQL0_9RHOB</name>
<comment type="function">
    <text evidence="9">Catalyzes the formation of acetyl phosphate from acetate and ATP. Can also catalyze the reverse reaction.</text>
</comment>
<accession>A0A7L9WQL0</accession>
<keyword evidence="4 9" id="KW-0479">Metal-binding</keyword>
<comment type="subcellular location">
    <subcellularLocation>
        <location evidence="9">Cytoplasm</location>
    </subcellularLocation>
</comment>
<organism evidence="11 12">
    <name type="scientific">Pseudooceanicola spongiae</name>
    <dbReference type="NCBI Taxonomy" id="2613965"/>
    <lineage>
        <taxon>Bacteria</taxon>
        <taxon>Pseudomonadati</taxon>
        <taxon>Pseudomonadota</taxon>
        <taxon>Alphaproteobacteria</taxon>
        <taxon>Rhodobacterales</taxon>
        <taxon>Paracoccaceae</taxon>
        <taxon>Pseudooceanicola</taxon>
    </lineage>
</organism>
<evidence type="ECO:0000313" key="12">
    <source>
        <dbReference type="Proteomes" id="UP000594118"/>
    </source>
</evidence>
<dbReference type="InterPro" id="IPR043129">
    <property type="entry name" value="ATPase_NBD"/>
</dbReference>
<dbReference type="InterPro" id="IPR023865">
    <property type="entry name" value="Aliphatic_acid_kinase_CS"/>
</dbReference>
<evidence type="ECO:0000256" key="3">
    <source>
        <dbReference type="ARBA" id="ARBA00022679"/>
    </source>
</evidence>
<dbReference type="RefSeq" id="WP_193080093.1">
    <property type="nucleotide sequence ID" value="NZ_CP045201.1"/>
</dbReference>
<feature type="binding site" evidence="9">
    <location>
        <begin position="207"/>
        <end position="211"/>
    </location>
    <ligand>
        <name>ATP</name>
        <dbReference type="ChEBI" id="CHEBI:30616"/>
    </ligand>
</feature>
<gene>
    <name evidence="9" type="primary">ackA</name>
    <name evidence="11" type="ORF">F3W81_15630</name>
</gene>
<keyword evidence="7 9" id="KW-0067">ATP-binding</keyword>
<keyword evidence="12" id="KW-1185">Reference proteome</keyword>
<comment type="catalytic activity">
    <reaction evidence="9">
        <text>acetate + ATP = acetyl phosphate + ADP</text>
        <dbReference type="Rhea" id="RHEA:11352"/>
        <dbReference type="ChEBI" id="CHEBI:22191"/>
        <dbReference type="ChEBI" id="CHEBI:30089"/>
        <dbReference type="ChEBI" id="CHEBI:30616"/>
        <dbReference type="ChEBI" id="CHEBI:456216"/>
        <dbReference type="EC" id="2.7.2.1"/>
    </reaction>
</comment>
<evidence type="ECO:0000256" key="5">
    <source>
        <dbReference type="ARBA" id="ARBA00022741"/>
    </source>
</evidence>
<keyword evidence="5 9" id="KW-0547">Nucleotide-binding</keyword>
<dbReference type="GO" id="GO:0008776">
    <property type="term" value="F:acetate kinase activity"/>
    <property type="evidence" value="ECO:0007669"/>
    <property type="project" value="UniProtKB-UniRule"/>
</dbReference>
<sequence>MSEAILVLNAGSSSLKFAVYGGASGALVPVLRGKVAGIGTAAVFSARDGVGAAVPEADLLQIAPEIGHDALIPLLLAWIAGNGVRITSAGHRVVHGGRAHAGPAKVSADLLEELEALVPLAPLHQPHNLDAIRSVAAFAPELPQVACFDTSFHRTQDRLAQLFALPREMSEAGILRYGFHGLSYDYIAGRLPEALGARAEGRVIVAHLGNGASMCAMRGRQSVATSMGFTALDGLMMGQRCGALDPGVVLYLMQQKGMSAEAVGHVLYEKSGLAGVSGMTNDMTVLQASDSAEAREAIALFCYRAAGELAQLVAAIDGLDAIVFTAGIGENSAEVRAMICDRLGWLGVTLDMQANAANATRISAAGSAVAVLVIPTDEEAVIAAATHRLGTDLG</sequence>
<dbReference type="GO" id="GO:0006083">
    <property type="term" value="P:acetate metabolic process"/>
    <property type="evidence" value="ECO:0007669"/>
    <property type="project" value="TreeGrafter"/>
</dbReference>
<feature type="binding site" evidence="9">
    <location>
        <begin position="327"/>
        <end position="331"/>
    </location>
    <ligand>
        <name>ATP</name>
        <dbReference type="ChEBI" id="CHEBI:30616"/>
    </ligand>
</feature>
<feature type="binding site" evidence="9">
    <location>
        <position position="92"/>
    </location>
    <ligand>
        <name>substrate</name>
    </ligand>
</feature>
<dbReference type="PANTHER" id="PTHR21060:SF21">
    <property type="entry name" value="ACETATE KINASE"/>
    <property type="match status" value="1"/>
</dbReference>
<feature type="site" description="Transition state stabilizer" evidence="9">
    <location>
        <position position="180"/>
    </location>
</feature>
<comment type="cofactor">
    <cofactor evidence="9">
        <name>Mg(2+)</name>
        <dbReference type="ChEBI" id="CHEBI:18420"/>
    </cofactor>
    <cofactor evidence="9">
        <name>Mn(2+)</name>
        <dbReference type="ChEBI" id="CHEBI:29035"/>
    </cofactor>
    <text evidence="9">Mg(2+). Can also accept Mn(2+).</text>
</comment>
<dbReference type="HAMAP" id="MF_00020">
    <property type="entry name" value="Acetate_kinase"/>
    <property type="match status" value="1"/>
</dbReference>